<evidence type="ECO:0000313" key="3">
    <source>
        <dbReference type="Proteomes" id="UP000828390"/>
    </source>
</evidence>
<reference evidence="2" key="1">
    <citation type="journal article" date="2019" name="bioRxiv">
        <title>The Genome of the Zebra Mussel, Dreissena polymorpha: A Resource for Invasive Species Research.</title>
        <authorList>
            <person name="McCartney M.A."/>
            <person name="Auch B."/>
            <person name="Kono T."/>
            <person name="Mallez S."/>
            <person name="Zhang Y."/>
            <person name="Obille A."/>
            <person name="Becker A."/>
            <person name="Abrahante J.E."/>
            <person name="Garbe J."/>
            <person name="Badalamenti J.P."/>
            <person name="Herman A."/>
            <person name="Mangelson H."/>
            <person name="Liachko I."/>
            <person name="Sullivan S."/>
            <person name="Sone E.D."/>
            <person name="Koren S."/>
            <person name="Silverstein K.A.T."/>
            <person name="Beckman K.B."/>
            <person name="Gohl D.M."/>
        </authorList>
    </citation>
    <scope>NUCLEOTIDE SEQUENCE</scope>
    <source>
        <strain evidence="2">Duluth1</strain>
        <tissue evidence="2">Whole animal</tissue>
    </source>
</reference>
<proteinExistence type="predicted"/>
<dbReference type="Proteomes" id="UP000828390">
    <property type="component" value="Unassembled WGS sequence"/>
</dbReference>
<dbReference type="EMBL" id="JAIWYP010000010">
    <property type="protein sequence ID" value="KAH3750778.1"/>
    <property type="molecule type" value="Genomic_DNA"/>
</dbReference>
<dbReference type="AlphaFoldDB" id="A0A9D4DKQ6"/>
<sequence length="68" mass="7688">MQNTSWDGISYTNVGVTLDECKAKCTAAKWCTAVNYQPTTMICQTYEALIYDVYEQGPGNYLYIRNCA</sequence>
<accession>A0A9D4DKQ6</accession>
<organism evidence="2 3">
    <name type="scientific">Dreissena polymorpha</name>
    <name type="common">Zebra mussel</name>
    <name type="synonym">Mytilus polymorpha</name>
    <dbReference type="NCBI Taxonomy" id="45954"/>
    <lineage>
        <taxon>Eukaryota</taxon>
        <taxon>Metazoa</taxon>
        <taxon>Spiralia</taxon>
        <taxon>Lophotrochozoa</taxon>
        <taxon>Mollusca</taxon>
        <taxon>Bivalvia</taxon>
        <taxon>Autobranchia</taxon>
        <taxon>Heteroconchia</taxon>
        <taxon>Euheterodonta</taxon>
        <taxon>Imparidentia</taxon>
        <taxon>Neoheterodontei</taxon>
        <taxon>Myida</taxon>
        <taxon>Dreissenoidea</taxon>
        <taxon>Dreissenidae</taxon>
        <taxon>Dreissena</taxon>
    </lineage>
</organism>
<feature type="domain" description="Apple" evidence="1">
    <location>
        <begin position="8"/>
        <end position="47"/>
    </location>
</feature>
<gene>
    <name evidence="2" type="ORF">DPMN_185309</name>
</gene>
<dbReference type="SUPFAM" id="SSF57414">
    <property type="entry name" value="Hairpin loop containing domain-like"/>
    <property type="match status" value="1"/>
</dbReference>
<evidence type="ECO:0000259" key="1">
    <source>
        <dbReference type="Pfam" id="PF00024"/>
    </source>
</evidence>
<dbReference type="InterPro" id="IPR003609">
    <property type="entry name" value="Pan_app"/>
</dbReference>
<dbReference type="Pfam" id="PF00024">
    <property type="entry name" value="PAN_1"/>
    <property type="match status" value="1"/>
</dbReference>
<evidence type="ECO:0000313" key="2">
    <source>
        <dbReference type="EMBL" id="KAH3750778.1"/>
    </source>
</evidence>
<protein>
    <recommendedName>
        <fullName evidence="1">Apple domain-containing protein</fullName>
    </recommendedName>
</protein>
<comment type="caution">
    <text evidence="2">The sequence shown here is derived from an EMBL/GenBank/DDBJ whole genome shotgun (WGS) entry which is preliminary data.</text>
</comment>
<reference evidence="2" key="2">
    <citation type="submission" date="2020-11" db="EMBL/GenBank/DDBJ databases">
        <authorList>
            <person name="McCartney M.A."/>
            <person name="Auch B."/>
            <person name="Kono T."/>
            <person name="Mallez S."/>
            <person name="Becker A."/>
            <person name="Gohl D.M."/>
            <person name="Silverstein K.A.T."/>
            <person name="Koren S."/>
            <person name="Bechman K.B."/>
            <person name="Herman A."/>
            <person name="Abrahante J.E."/>
            <person name="Garbe J."/>
        </authorList>
    </citation>
    <scope>NUCLEOTIDE SEQUENCE</scope>
    <source>
        <strain evidence="2">Duluth1</strain>
        <tissue evidence="2">Whole animal</tissue>
    </source>
</reference>
<name>A0A9D4DKQ6_DREPO</name>
<keyword evidence="3" id="KW-1185">Reference proteome</keyword>